<dbReference type="Gene3D" id="2.40.170.20">
    <property type="entry name" value="TonB-dependent receptor, beta-barrel domain"/>
    <property type="match status" value="1"/>
</dbReference>
<protein>
    <submittedName>
        <fullName evidence="15">Vitamin B12 transporter BtuB</fullName>
    </submittedName>
</protein>
<evidence type="ECO:0000259" key="14">
    <source>
        <dbReference type="PROSITE" id="PS51208"/>
    </source>
</evidence>
<evidence type="ECO:0000256" key="2">
    <source>
        <dbReference type="ARBA" id="ARBA00022448"/>
    </source>
</evidence>
<feature type="signal peptide" evidence="13">
    <location>
        <begin position="1"/>
        <end position="34"/>
    </location>
</feature>
<dbReference type="CDD" id="cd01347">
    <property type="entry name" value="ligand_gated_channel"/>
    <property type="match status" value="1"/>
</dbReference>
<keyword evidence="7 11" id="KW-0798">TonB box</keyword>
<evidence type="ECO:0000256" key="10">
    <source>
        <dbReference type="PROSITE-ProRule" id="PRU01360"/>
    </source>
</evidence>
<gene>
    <name evidence="15" type="primary">btuB_8</name>
    <name evidence="15" type="ORF">SPACI_048610</name>
</gene>
<dbReference type="InterPro" id="IPR039426">
    <property type="entry name" value="TonB-dep_rcpt-like"/>
</dbReference>
<keyword evidence="8 10" id="KW-0472">Membrane</keyword>
<proteinExistence type="inferred from homology"/>
<name>A0ABZ3J8Y9_SPOA4</name>
<evidence type="ECO:0000256" key="9">
    <source>
        <dbReference type="ARBA" id="ARBA00023237"/>
    </source>
</evidence>
<dbReference type="Pfam" id="PF07715">
    <property type="entry name" value="Plug"/>
    <property type="match status" value="1"/>
</dbReference>
<keyword evidence="9 10" id="KW-0998">Cell outer membrane</keyword>
<keyword evidence="5 13" id="KW-0732">Signal</keyword>
<comment type="subcellular location">
    <subcellularLocation>
        <location evidence="1 10">Cell outer membrane</location>
        <topology evidence="1 10">Multi-pass membrane protein</topology>
    </subcellularLocation>
</comment>
<keyword evidence="16" id="KW-1185">Reference proteome</keyword>
<dbReference type="InterPro" id="IPR037066">
    <property type="entry name" value="Plug_dom_sf"/>
</dbReference>
<dbReference type="EMBL" id="CP155571">
    <property type="protein sequence ID" value="XFO74750.1"/>
    <property type="molecule type" value="Genomic_DNA"/>
</dbReference>
<dbReference type="PROSITE" id="PS52016">
    <property type="entry name" value="TONB_DEPENDENT_REC_3"/>
    <property type="match status" value="1"/>
</dbReference>
<dbReference type="PROSITE" id="PS51208">
    <property type="entry name" value="AUTOTRANSPORTER"/>
    <property type="match status" value="1"/>
</dbReference>
<dbReference type="InterPro" id="IPR006315">
    <property type="entry name" value="OM_autotransptr_brl_dom"/>
</dbReference>
<sequence length="1463" mass="163096">MRKLKKRDGRTKKRQALLAALAVSALLYTSPAYASAILNDATPDLKNMKNTSFTIGAGETVTTWSGTKERPSVLNVQYNGDIVVLGGGIWRPMDATSLKLVNGTFELYKDALVDMSYKYGENYPANTWNRNDTRSDRGFVAYHAILHDGAILRMNVNENDYSDSFMFNNPQLAAGEDSATVRVQIRYRKYFCGTDWEASQANYLSGSSSNIVSLTNLDSNVANNLNFAAESYYIDDSLHKYLFVPELTSVPSTDPYTGAVSKYYNIDWTATRTDLISQGVLSAANAQLSMRNLWRMEDGLFWKRGEDLRASNARGQSEGADGAWAQVWRGKYSFDGAYGSSFDQSYNGIQVGYDKQREGKIFGGKLYTGLFLSMLNSDADFHQHSMESGTDAALYSSSAGDLKSGGIGLYTSWLGDKGHYLDLTVRGSKLSNNYKFYDSDDELYENDYSTWAYGAGVRYGYQKQLPNGWYLEPQVGLTYGTMKAYSYTQANNMRYNQDKLEMLTGRMGVTAGRNFTNGDRKGRVYVKAAVNHDFKDGGSASADAMIYSSSYQKYVVGSSMAVDTLAGHDTWYEFALGTNLQTGKDKNAFVELTKTVGGKVNTDWQVNAGMSWRFNGPSSVERAAAQNVAFDRSMTAPEVSLAAKAAAKPQTTTAVGTKTAADKATQAAQPAQTNKTVQDGQTIQSGQEAAGTDKTVVGDKLTPPADQADQKTQASQEEQVKTGQAGQTEPAGLMDTDERPTTAAGTAGPETAPIVTGGNEPGSFTLAPLVVEAKRPDWEKNLSPGTVSVIHVPEYKGEMKNLPDLLQTVPGVYVQRLSGTGHYAVARVRGSSGGQVNIYIDGVLVNSSADAAVDLSTIPVENVERVEVYRGYVPARFAGSPLGGAINIVTKKPQESKGSISTGMRSFSGYTGNLELTAPLGEGSLLFALNRDQSQGDFRYDKHHPCGEVSDDVTESRWRMNNDYHNTDALLKWQDDHWFAKLTYKNNKTKLPESAYDYYVDMPLDEIKKHIGTSGNYDKYRKRCLETTKTELSLGRRQTAGNLEWGWKLDTSYQHKEAACAQFKPDSLAMLFATADNEFRNRRYEGAIDGSWKMGKNHLVEFLFDCSRETMKVDTNNFDVWPQNDSFTGVIDSYKQYFKTDYSTNNYFFQVQDTMTLNKSGNLFFTPVLRGQKMTMDVDLGDPDLREWKYSYGLGLKKVQNDHWTFRGTYGTYYKFPNFYELFGDGVNVRSRWEEYRSKKSDFMLDSYVEHGTSWDVSANWQGKALQADTDVTLTYFNRDVKNLSTYALDPYGYGYYSNLAAGKIQGVELESKMNWQRWNLLQSVTWNDSLITKSGMYNMVTKSESQAGKPFPWVPKWETNTRLSYRFPGDKLTVFGEYHYLGKTGVHFGETSALYDSLGLTNIGMKYDLNSTTKLTAGVNDLFNKGPEQLWRRTGAGPLDEIGNVSYPQQGRTYYMTVQYFF</sequence>
<dbReference type="Pfam" id="PF00593">
    <property type="entry name" value="TonB_dep_Rec_b-barrel"/>
    <property type="match status" value="1"/>
</dbReference>
<evidence type="ECO:0000313" key="16">
    <source>
        <dbReference type="Proteomes" id="UP000216052"/>
    </source>
</evidence>
<dbReference type="RefSeq" id="WP_093793961.1">
    <property type="nucleotide sequence ID" value="NZ_CP155571.1"/>
</dbReference>
<evidence type="ECO:0000256" key="13">
    <source>
        <dbReference type="SAM" id="SignalP"/>
    </source>
</evidence>
<evidence type="ECO:0000313" key="15">
    <source>
        <dbReference type="EMBL" id="XFO74750.1"/>
    </source>
</evidence>
<evidence type="ECO:0000256" key="7">
    <source>
        <dbReference type="ARBA" id="ARBA00023077"/>
    </source>
</evidence>
<feature type="chain" id="PRO_5045388941" evidence="13">
    <location>
        <begin position="35"/>
        <end position="1463"/>
    </location>
</feature>
<dbReference type="SUPFAM" id="SSF103515">
    <property type="entry name" value="Autotransporter"/>
    <property type="match status" value="1"/>
</dbReference>
<dbReference type="Proteomes" id="UP000216052">
    <property type="component" value="Chromosome"/>
</dbReference>
<feature type="compositionally biased region" description="Polar residues" evidence="12">
    <location>
        <begin position="710"/>
        <end position="727"/>
    </location>
</feature>
<dbReference type="InterPro" id="IPR036942">
    <property type="entry name" value="Beta-barrel_TonB_sf"/>
</dbReference>
<evidence type="ECO:0000256" key="5">
    <source>
        <dbReference type="ARBA" id="ARBA00022729"/>
    </source>
</evidence>
<dbReference type="Gene3D" id="2.170.130.10">
    <property type="entry name" value="TonB-dependent receptor, plug domain"/>
    <property type="match status" value="1"/>
</dbReference>
<evidence type="ECO:0000256" key="6">
    <source>
        <dbReference type="ARBA" id="ARBA00023065"/>
    </source>
</evidence>
<dbReference type="NCBIfam" id="TIGR01414">
    <property type="entry name" value="autotrans_barl"/>
    <property type="match status" value="1"/>
</dbReference>
<dbReference type="InterPro" id="IPR005546">
    <property type="entry name" value="Autotransporte_beta"/>
</dbReference>
<evidence type="ECO:0000256" key="8">
    <source>
        <dbReference type="ARBA" id="ARBA00023136"/>
    </source>
</evidence>
<feature type="domain" description="Autotransporter" evidence="14">
    <location>
        <begin position="316"/>
        <end position="614"/>
    </location>
</feature>
<accession>A0ABZ3J8Y9</accession>
<evidence type="ECO:0000256" key="11">
    <source>
        <dbReference type="RuleBase" id="RU003357"/>
    </source>
</evidence>
<dbReference type="PANTHER" id="PTHR30069:SF53">
    <property type="entry name" value="COLICIN I RECEPTOR-RELATED"/>
    <property type="match status" value="1"/>
</dbReference>
<comment type="similarity">
    <text evidence="10 11">Belongs to the TonB-dependent receptor family.</text>
</comment>
<reference evidence="15" key="1">
    <citation type="submission" date="2024-05" db="EMBL/GenBank/DDBJ databases">
        <title>Isolation and characterization of Sporomusa carbonis sp. nov., a carboxydotrophic hydrogenogen in the genus of Sporomusa isolated from a charcoal burning pile.</title>
        <authorList>
            <person name="Boeer T."/>
            <person name="Rosenbaum F."/>
            <person name="Eysell L."/>
            <person name="Mueller V."/>
            <person name="Daniel R."/>
            <person name="Poehlein A."/>
        </authorList>
    </citation>
    <scope>NUCLEOTIDE SEQUENCE [LARGE SCALE GENOMIC DNA]</scope>
    <source>
        <strain evidence="15">DSM 3132</strain>
    </source>
</reference>
<keyword evidence="3 10" id="KW-1134">Transmembrane beta strand</keyword>
<keyword evidence="2 10" id="KW-0813">Transport</keyword>
<evidence type="ECO:0000256" key="1">
    <source>
        <dbReference type="ARBA" id="ARBA00004571"/>
    </source>
</evidence>
<feature type="compositionally biased region" description="Low complexity" evidence="12">
    <location>
        <begin position="741"/>
        <end position="753"/>
    </location>
</feature>
<evidence type="ECO:0000256" key="4">
    <source>
        <dbReference type="ARBA" id="ARBA00022692"/>
    </source>
</evidence>
<feature type="compositionally biased region" description="Polar residues" evidence="12">
    <location>
        <begin position="677"/>
        <end position="687"/>
    </location>
</feature>
<feature type="region of interest" description="Disordered" evidence="12">
    <location>
        <begin position="646"/>
        <end position="761"/>
    </location>
</feature>
<keyword evidence="6" id="KW-0406">Ion transport</keyword>
<dbReference type="PANTHER" id="PTHR30069">
    <property type="entry name" value="TONB-DEPENDENT OUTER MEMBRANE RECEPTOR"/>
    <property type="match status" value="1"/>
</dbReference>
<dbReference type="SUPFAM" id="SSF56935">
    <property type="entry name" value="Porins"/>
    <property type="match status" value="1"/>
</dbReference>
<evidence type="ECO:0000256" key="3">
    <source>
        <dbReference type="ARBA" id="ARBA00022452"/>
    </source>
</evidence>
<feature type="compositionally biased region" description="Low complexity" evidence="12">
    <location>
        <begin position="657"/>
        <end position="676"/>
    </location>
</feature>
<dbReference type="Pfam" id="PF03797">
    <property type="entry name" value="Autotransporter"/>
    <property type="match status" value="1"/>
</dbReference>
<evidence type="ECO:0000256" key="12">
    <source>
        <dbReference type="SAM" id="MobiDB-lite"/>
    </source>
</evidence>
<dbReference type="InterPro" id="IPR036709">
    <property type="entry name" value="Autotransporte_beta_dom_sf"/>
</dbReference>
<organism evidence="15 16">
    <name type="scientific">Sporomusa acidovorans (strain ATCC 49682 / DSM 3132 / Mol)</name>
    <dbReference type="NCBI Taxonomy" id="1123286"/>
    <lineage>
        <taxon>Bacteria</taxon>
        <taxon>Bacillati</taxon>
        <taxon>Bacillota</taxon>
        <taxon>Negativicutes</taxon>
        <taxon>Selenomonadales</taxon>
        <taxon>Sporomusaceae</taxon>
        <taxon>Sporomusa</taxon>
    </lineage>
</organism>
<dbReference type="SMART" id="SM00869">
    <property type="entry name" value="Autotransporter"/>
    <property type="match status" value="1"/>
</dbReference>
<dbReference type="InterPro" id="IPR000531">
    <property type="entry name" value="Beta-barrel_TonB"/>
</dbReference>
<dbReference type="Gene3D" id="2.40.128.130">
    <property type="entry name" value="Autotransporter beta-domain"/>
    <property type="match status" value="1"/>
</dbReference>
<dbReference type="InterPro" id="IPR012910">
    <property type="entry name" value="Plug_dom"/>
</dbReference>
<keyword evidence="4 10" id="KW-0812">Transmembrane</keyword>